<dbReference type="EC" id="1.1.1.169" evidence="3 9"/>
<name>A0ABW9KPH7_9BACT</name>
<keyword evidence="13" id="KW-1185">Reference proteome</keyword>
<dbReference type="InterPro" id="IPR051402">
    <property type="entry name" value="KPR-Related"/>
</dbReference>
<organism evidence="12 13">
    <name type="scientific">Terriglobus aquaticus</name>
    <dbReference type="NCBI Taxonomy" id="940139"/>
    <lineage>
        <taxon>Bacteria</taxon>
        <taxon>Pseudomonadati</taxon>
        <taxon>Acidobacteriota</taxon>
        <taxon>Terriglobia</taxon>
        <taxon>Terriglobales</taxon>
        <taxon>Acidobacteriaceae</taxon>
        <taxon>Terriglobus</taxon>
    </lineage>
</organism>
<dbReference type="InterPro" id="IPR003710">
    <property type="entry name" value="ApbA"/>
</dbReference>
<dbReference type="InterPro" id="IPR013328">
    <property type="entry name" value="6PGD_dom2"/>
</dbReference>
<evidence type="ECO:0000256" key="9">
    <source>
        <dbReference type="RuleBase" id="RU362068"/>
    </source>
</evidence>
<protein>
    <recommendedName>
        <fullName evidence="4 9">2-dehydropantoate 2-reductase</fullName>
        <ecNumber evidence="3 9">1.1.1.169</ecNumber>
    </recommendedName>
    <alternativeName>
        <fullName evidence="7 9">Ketopantoate reductase</fullName>
    </alternativeName>
</protein>
<evidence type="ECO:0000256" key="6">
    <source>
        <dbReference type="ARBA" id="ARBA00023002"/>
    </source>
</evidence>
<feature type="domain" description="Ketopantoate reductase C-terminal" evidence="11">
    <location>
        <begin position="182"/>
        <end position="298"/>
    </location>
</feature>
<keyword evidence="6 9" id="KW-0560">Oxidoreductase</keyword>
<dbReference type="InterPro" id="IPR008927">
    <property type="entry name" value="6-PGluconate_DH-like_C_sf"/>
</dbReference>
<evidence type="ECO:0000313" key="13">
    <source>
        <dbReference type="Proteomes" id="UP001634747"/>
    </source>
</evidence>
<sequence>MRILVVGAGAVGGYYGGRLAQAGRDVTFLLRDRRAAQIRERGLNLISPRGDVTLHPAIVSAEQLRSAAQPYDLILLSTKSYALDAAMDDFAPAVGSNTLVLPLLNGMQHLDTLDARFGREHVLGGTVRIMAEVLPNGDVWQHNPLDQLTFGFRPATVDNAARAAQILEQLTVHGFSTTNSPDVVADMWQKWWLLAAIGTACVLSDASLGEARRTVGGEEFNRAVLDECMAVATANGHAPRAELIEEMRTRFADPDSTVTSSMYRDMKAGGEVEADQILGDLIRRANGVPTPLLRAAFVRLQIYQSRRIATA</sequence>
<comment type="similarity">
    <text evidence="2 9">Belongs to the ketopantoate reductase family.</text>
</comment>
<keyword evidence="9" id="KW-0566">Pantothenate biosynthesis</keyword>
<evidence type="ECO:0000256" key="5">
    <source>
        <dbReference type="ARBA" id="ARBA00022857"/>
    </source>
</evidence>
<dbReference type="SUPFAM" id="SSF48179">
    <property type="entry name" value="6-phosphogluconate dehydrogenase C-terminal domain-like"/>
    <property type="match status" value="1"/>
</dbReference>
<accession>A0ABW9KPH7</accession>
<evidence type="ECO:0000256" key="4">
    <source>
        <dbReference type="ARBA" id="ARBA00019465"/>
    </source>
</evidence>
<dbReference type="Gene3D" id="3.40.50.720">
    <property type="entry name" value="NAD(P)-binding Rossmann-like Domain"/>
    <property type="match status" value="1"/>
</dbReference>
<dbReference type="SUPFAM" id="SSF51735">
    <property type="entry name" value="NAD(P)-binding Rossmann-fold domains"/>
    <property type="match status" value="1"/>
</dbReference>
<evidence type="ECO:0000256" key="2">
    <source>
        <dbReference type="ARBA" id="ARBA00007870"/>
    </source>
</evidence>
<dbReference type="PANTHER" id="PTHR21708">
    <property type="entry name" value="PROBABLE 2-DEHYDROPANTOATE 2-REDUCTASE"/>
    <property type="match status" value="1"/>
</dbReference>
<feature type="domain" description="Ketopantoate reductase N-terminal" evidence="10">
    <location>
        <begin position="3"/>
        <end position="151"/>
    </location>
</feature>
<comment type="pathway">
    <text evidence="1 9">Cofactor biosynthesis; (R)-pantothenate biosynthesis; (R)-pantoate from 3-methyl-2-oxobutanoate: step 2/2.</text>
</comment>
<comment type="catalytic activity">
    <reaction evidence="8 9">
        <text>(R)-pantoate + NADP(+) = 2-dehydropantoate + NADPH + H(+)</text>
        <dbReference type="Rhea" id="RHEA:16233"/>
        <dbReference type="ChEBI" id="CHEBI:11561"/>
        <dbReference type="ChEBI" id="CHEBI:15378"/>
        <dbReference type="ChEBI" id="CHEBI:15980"/>
        <dbReference type="ChEBI" id="CHEBI:57783"/>
        <dbReference type="ChEBI" id="CHEBI:58349"/>
        <dbReference type="EC" id="1.1.1.169"/>
    </reaction>
</comment>
<gene>
    <name evidence="12" type="ORF">ACK2TP_17025</name>
</gene>
<evidence type="ECO:0000256" key="3">
    <source>
        <dbReference type="ARBA" id="ARBA00013014"/>
    </source>
</evidence>
<dbReference type="Proteomes" id="UP001634747">
    <property type="component" value="Unassembled WGS sequence"/>
</dbReference>
<dbReference type="Pfam" id="PF08546">
    <property type="entry name" value="ApbA_C"/>
    <property type="match status" value="1"/>
</dbReference>
<dbReference type="Gene3D" id="1.10.1040.10">
    <property type="entry name" value="N-(1-d-carboxylethyl)-l-norvaline Dehydrogenase, domain 2"/>
    <property type="match status" value="1"/>
</dbReference>
<dbReference type="InterPro" id="IPR036291">
    <property type="entry name" value="NAD(P)-bd_dom_sf"/>
</dbReference>
<evidence type="ECO:0000256" key="7">
    <source>
        <dbReference type="ARBA" id="ARBA00032024"/>
    </source>
</evidence>
<comment type="function">
    <text evidence="9">Catalyzes the NADPH-dependent reduction of ketopantoate into pantoic acid.</text>
</comment>
<evidence type="ECO:0000259" key="11">
    <source>
        <dbReference type="Pfam" id="PF08546"/>
    </source>
</evidence>
<evidence type="ECO:0000313" key="12">
    <source>
        <dbReference type="EMBL" id="MFN2977477.1"/>
    </source>
</evidence>
<dbReference type="InterPro" id="IPR013332">
    <property type="entry name" value="KPR_N"/>
</dbReference>
<keyword evidence="5 9" id="KW-0521">NADP</keyword>
<dbReference type="NCBIfam" id="TIGR00745">
    <property type="entry name" value="apbA_panE"/>
    <property type="match status" value="1"/>
</dbReference>
<dbReference type="RefSeq" id="WP_263414361.1">
    <property type="nucleotide sequence ID" value="NZ_BAABBH010000001.1"/>
</dbReference>
<reference evidence="12 13" key="1">
    <citation type="submission" date="2024-12" db="EMBL/GenBank/DDBJ databases">
        <authorList>
            <person name="Lee Y."/>
        </authorList>
    </citation>
    <scope>NUCLEOTIDE SEQUENCE [LARGE SCALE GENOMIC DNA]</scope>
    <source>
        <strain evidence="12 13">03SUJ4</strain>
    </source>
</reference>
<dbReference type="PANTHER" id="PTHR21708:SF26">
    <property type="entry name" value="2-DEHYDROPANTOATE 2-REDUCTASE"/>
    <property type="match status" value="1"/>
</dbReference>
<dbReference type="InterPro" id="IPR013752">
    <property type="entry name" value="KPA_reductase"/>
</dbReference>
<dbReference type="Pfam" id="PF02558">
    <property type="entry name" value="ApbA"/>
    <property type="match status" value="1"/>
</dbReference>
<dbReference type="EMBL" id="JBJYXY010000001">
    <property type="protein sequence ID" value="MFN2977477.1"/>
    <property type="molecule type" value="Genomic_DNA"/>
</dbReference>
<evidence type="ECO:0000259" key="10">
    <source>
        <dbReference type="Pfam" id="PF02558"/>
    </source>
</evidence>
<proteinExistence type="inferred from homology"/>
<evidence type="ECO:0000256" key="8">
    <source>
        <dbReference type="ARBA" id="ARBA00048793"/>
    </source>
</evidence>
<evidence type="ECO:0000256" key="1">
    <source>
        <dbReference type="ARBA" id="ARBA00004994"/>
    </source>
</evidence>
<comment type="caution">
    <text evidence="12">The sequence shown here is derived from an EMBL/GenBank/DDBJ whole genome shotgun (WGS) entry which is preliminary data.</text>
</comment>